<dbReference type="Proteomes" id="UP001054945">
    <property type="component" value="Unassembled WGS sequence"/>
</dbReference>
<dbReference type="AlphaFoldDB" id="A0AAV4XZ55"/>
<accession>A0AAV4XZ55</accession>
<sequence length="95" mass="10844">MPTECLNVKSLASFDITKINFEETEHLRVDRDSWQSPGVRWPTKPSDSPFLRCFRLVLHLIGLRHDTLGTVPPAPHRTVPCSGSAFSEMHEKKPY</sequence>
<proteinExistence type="predicted"/>
<reference evidence="1 2" key="1">
    <citation type="submission" date="2021-06" db="EMBL/GenBank/DDBJ databases">
        <title>Caerostris extrusa draft genome.</title>
        <authorList>
            <person name="Kono N."/>
            <person name="Arakawa K."/>
        </authorList>
    </citation>
    <scope>NUCLEOTIDE SEQUENCE [LARGE SCALE GENOMIC DNA]</scope>
</reference>
<comment type="caution">
    <text evidence="1">The sequence shown here is derived from an EMBL/GenBank/DDBJ whole genome shotgun (WGS) entry which is preliminary data.</text>
</comment>
<evidence type="ECO:0000313" key="1">
    <source>
        <dbReference type="EMBL" id="GIZ00463.1"/>
    </source>
</evidence>
<gene>
    <name evidence="1" type="ORF">CEXT_610101</name>
</gene>
<organism evidence="1 2">
    <name type="scientific">Caerostris extrusa</name>
    <name type="common">Bark spider</name>
    <name type="synonym">Caerostris bankana</name>
    <dbReference type="NCBI Taxonomy" id="172846"/>
    <lineage>
        <taxon>Eukaryota</taxon>
        <taxon>Metazoa</taxon>
        <taxon>Ecdysozoa</taxon>
        <taxon>Arthropoda</taxon>
        <taxon>Chelicerata</taxon>
        <taxon>Arachnida</taxon>
        <taxon>Araneae</taxon>
        <taxon>Araneomorphae</taxon>
        <taxon>Entelegynae</taxon>
        <taxon>Araneoidea</taxon>
        <taxon>Araneidae</taxon>
        <taxon>Caerostris</taxon>
    </lineage>
</organism>
<dbReference type="EMBL" id="BPLR01018543">
    <property type="protein sequence ID" value="GIZ00463.1"/>
    <property type="molecule type" value="Genomic_DNA"/>
</dbReference>
<keyword evidence="2" id="KW-1185">Reference proteome</keyword>
<protein>
    <submittedName>
        <fullName evidence="1">Uncharacterized protein</fullName>
    </submittedName>
</protein>
<evidence type="ECO:0000313" key="2">
    <source>
        <dbReference type="Proteomes" id="UP001054945"/>
    </source>
</evidence>
<name>A0AAV4XZ55_CAEEX</name>